<evidence type="ECO:0000313" key="2">
    <source>
        <dbReference type="EMBL" id="MEP0816815.1"/>
    </source>
</evidence>
<protein>
    <submittedName>
        <fullName evidence="2">Uncharacterized protein</fullName>
    </submittedName>
</protein>
<keyword evidence="1" id="KW-1133">Transmembrane helix</keyword>
<sequence length="139" mass="16141">MEQSDHTPELTHTPKLSPELVRLHELTVWGRWCFVLCLWLTIGILSLWGLRGEFALWVQYFTWSAVRYGFAYNPVPTFGLGLCIGLTVATLVWQSRNILLGLPVPEKQRLERQVQRIQQQGPSHPLWRWVYGDRTTPGK</sequence>
<keyword evidence="1" id="KW-0812">Transmembrane</keyword>
<dbReference type="EMBL" id="JAMPKM010000003">
    <property type="protein sequence ID" value="MEP0816815.1"/>
    <property type="molecule type" value="Genomic_DNA"/>
</dbReference>
<dbReference type="Proteomes" id="UP001464891">
    <property type="component" value="Unassembled WGS sequence"/>
</dbReference>
<feature type="transmembrane region" description="Helical" evidence="1">
    <location>
        <begin position="32"/>
        <end position="50"/>
    </location>
</feature>
<organism evidence="2 3">
    <name type="scientific">Trichocoleus desertorum GB2-A4</name>
    <dbReference type="NCBI Taxonomy" id="2933944"/>
    <lineage>
        <taxon>Bacteria</taxon>
        <taxon>Bacillati</taxon>
        <taxon>Cyanobacteriota</taxon>
        <taxon>Cyanophyceae</taxon>
        <taxon>Leptolyngbyales</taxon>
        <taxon>Trichocoleusaceae</taxon>
        <taxon>Trichocoleus</taxon>
    </lineage>
</organism>
<comment type="caution">
    <text evidence="2">The sequence shown here is derived from an EMBL/GenBank/DDBJ whole genome shotgun (WGS) entry which is preliminary data.</text>
</comment>
<dbReference type="RefSeq" id="WP_190438925.1">
    <property type="nucleotide sequence ID" value="NZ_JAMPKM010000003.1"/>
</dbReference>
<accession>A0ABV0J6P7</accession>
<proteinExistence type="predicted"/>
<reference evidence="2 3" key="1">
    <citation type="submission" date="2022-04" db="EMBL/GenBank/DDBJ databases">
        <title>Positive selection, recombination, and allopatry shape intraspecific diversity of widespread and dominant cyanobacteria.</title>
        <authorList>
            <person name="Wei J."/>
            <person name="Shu W."/>
            <person name="Hu C."/>
        </authorList>
    </citation>
    <scope>NUCLEOTIDE SEQUENCE [LARGE SCALE GENOMIC DNA]</scope>
    <source>
        <strain evidence="2 3">GB2-A4</strain>
    </source>
</reference>
<keyword evidence="3" id="KW-1185">Reference proteome</keyword>
<gene>
    <name evidence="2" type="ORF">NC998_06875</name>
</gene>
<evidence type="ECO:0000256" key="1">
    <source>
        <dbReference type="SAM" id="Phobius"/>
    </source>
</evidence>
<evidence type="ECO:0000313" key="3">
    <source>
        <dbReference type="Proteomes" id="UP001464891"/>
    </source>
</evidence>
<feature type="transmembrane region" description="Helical" evidence="1">
    <location>
        <begin position="70"/>
        <end position="93"/>
    </location>
</feature>
<keyword evidence="1" id="KW-0472">Membrane</keyword>
<name>A0ABV0J6P7_9CYAN</name>